<dbReference type="InterPro" id="IPR032675">
    <property type="entry name" value="LRR_dom_sf"/>
</dbReference>
<dbReference type="Proteomes" id="UP001157418">
    <property type="component" value="Unassembled WGS sequence"/>
</dbReference>
<keyword evidence="2" id="KW-1185">Reference proteome</keyword>
<proteinExistence type="predicted"/>
<organism evidence="1 2">
    <name type="scientific">Lactuca virosa</name>
    <dbReference type="NCBI Taxonomy" id="75947"/>
    <lineage>
        <taxon>Eukaryota</taxon>
        <taxon>Viridiplantae</taxon>
        <taxon>Streptophyta</taxon>
        <taxon>Embryophyta</taxon>
        <taxon>Tracheophyta</taxon>
        <taxon>Spermatophyta</taxon>
        <taxon>Magnoliopsida</taxon>
        <taxon>eudicotyledons</taxon>
        <taxon>Gunneridae</taxon>
        <taxon>Pentapetalae</taxon>
        <taxon>asterids</taxon>
        <taxon>campanulids</taxon>
        <taxon>Asterales</taxon>
        <taxon>Asteraceae</taxon>
        <taxon>Cichorioideae</taxon>
        <taxon>Cichorieae</taxon>
        <taxon>Lactucinae</taxon>
        <taxon>Lactuca</taxon>
    </lineage>
</organism>
<dbReference type="AlphaFoldDB" id="A0AAU9MEZ5"/>
<sequence length="154" mass="17373">MYLLFLFHLQRHLTPFLCCKFPRFVDYFLGKGQRGYLAKAHLEIEGMALWNEMSSLLERRSTLPTLIHGVGCALLVTFHLFGTSQGAGTLNLSGCKGISDKSLQMVGDNYQHLDLLYITSNLRFLDLCVAQNISDEGHFSKAKCNNIRILNLTC</sequence>
<gene>
    <name evidence="1" type="ORF">LVIROSA_LOCUS12071</name>
</gene>
<dbReference type="Gene3D" id="3.80.10.10">
    <property type="entry name" value="Ribonuclease Inhibitor"/>
    <property type="match status" value="1"/>
</dbReference>
<comment type="caution">
    <text evidence="1">The sequence shown here is derived from an EMBL/GenBank/DDBJ whole genome shotgun (WGS) entry which is preliminary data.</text>
</comment>
<accession>A0AAU9MEZ5</accession>
<evidence type="ECO:0000313" key="1">
    <source>
        <dbReference type="EMBL" id="CAH1424895.1"/>
    </source>
</evidence>
<evidence type="ECO:0000313" key="2">
    <source>
        <dbReference type="Proteomes" id="UP001157418"/>
    </source>
</evidence>
<name>A0AAU9MEZ5_9ASTR</name>
<reference evidence="1 2" key="1">
    <citation type="submission" date="2022-01" db="EMBL/GenBank/DDBJ databases">
        <authorList>
            <person name="Xiong W."/>
            <person name="Schranz E."/>
        </authorList>
    </citation>
    <scope>NUCLEOTIDE SEQUENCE [LARGE SCALE GENOMIC DNA]</scope>
</reference>
<dbReference type="SUPFAM" id="SSF52047">
    <property type="entry name" value="RNI-like"/>
    <property type="match status" value="1"/>
</dbReference>
<dbReference type="EMBL" id="CAKMRJ010002015">
    <property type="protein sequence ID" value="CAH1424895.1"/>
    <property type="molecule type" value="Genomic_DNA"/>
</dbReference>
<protein>
    <submittedName>
        <fullName evidence="1">Uncharacterized protein</fullName>
    </submittedName>
</protein>